<evidence type="ECO:0000313" key="4">
    <source>
        <dbReference type="EMBL" id="NDY91559.1"/>
    </source>
</evidence>
<feature type="domain" description="DUF5666" evidence="3">
    <location>
        <begin position="372"/>
        <end position="438"/>
    </location>
</feature>
<comment type="caution">
    <text evidence="4">The sequence shown here is derived from an EMBL/GenBank/DDBJ whole genome shotgun (WGS) entry which is preliminary data.</text>
</comment>
<feature type="domain" description="DUF5666" evidence="3">
    <location>
        <begin position="126"/>
        <end position="189"/>
    </location>
</feature>
<evidence type="ECO:0000256" key="2">
    <source>
        <dbReference type="SAM" id="SignalP"/>
    </source>
</evidence>
<proteinExistence type="predicted"/>
<dbReference type="Pfam" id="PF18914">
    <property type="entry name" value="DUF5666"/>
    <property type="match status" value="4"/>
</dbReference>
<reference evidence="4 5" key="1">
    <citation type="submission" date="2020-02" db="EMBL/GenBank/DDBJ databases">
        <title>Ideonella bacterium strain TBM-1.</title>
        <authorList>
            <person name="Chen W.-M."/>
        </authorList>
    </citation>
    <scope>NUCLEOTIDE SEQUENCE [LARGE SCALE GENOMIC DNA]</scope>
    <source>
        <strain evidence="4 5">TBM-1</strain>
    </source>
</reference>
<gene>
    <name evidence="4" type="ORF">G3A44_10215</name>
</gene>
<sequence>MQPTAKTASFLSRRQWLARSGACLAATPSLLSLVACGGGGGADTTVPPVTTTAGSVAMGAITGFGSIIVNGVRYDDSAADLRDDDGTRLSAAALQLGVVVTVEGGKVDDGGRASAQRIRCDDGLLGPLEAVDTSTGQVTVLGQTVVVTADTLLDSTLSTDLSTWTLGAVLHVHGWLDSGTGLITATRVEQSSGATQYRLRGTVSALDTTAKTFAIGGALISYASANPVKTDLADGDVVRVRMQTTAVEGRWVASRVVGGRRSLSDASEAHVHGTITAWTSATAFEVDGVVVNASAASFPDGQTGVVLGARVEVEGTLSSGVLVAVKVELDDSSSTGSAGGDDSGSDDSGSDDDHGGGEDHGGGRKRREFELHGTLSALDTSAQTFVLRGMTVSYASTALVWKDGLSADSLAALQASGQALEVKGVVAADRSVLTASRISLED</sequence>
<feature type="signal peptide" evidence="2">
    <location>
        <begin position="1"/>
        <end position="25"/>
    </location>
</feature>
<feature type="domain" description="DUF5666" evidence="3">
    <location>
        <begin position="272"/>
        <end position="328"/>
    </location>
</feature>
<feature type="region of interest" description="Disordered" evidence="1">
    <location>
        <begin position="331"/>
        <end position="365"/>
    </location>
</feature>
<name>A0A7C9TIT2_9BURK</name>
<dbReference type="AlphaFoldDB" id="A0A7C9TIT2"/>
<organism evidence="4 5">
    <name type="scientific">Ideonella livida</name>
    <dbReference type="NCBI Taxonomy" id="2707176"/>
    <lineage>
        <taxon>Bacteria</taxon>
        <taxon>Pseudomonadati</taxon>
        <taxon>Pseudomonadota</taxon>
        <taxon>Betaproteobacteria</taxon>
        <taxon>Burkholderiales</taxon>
        <taxon>Sphaerotilaceae</taxon>
        <taxon>Ideonella</taxon>
    </lineage>
</organism>
<protein>
    <recommendedName>
        <fullName evidence="3">DUF5666 domain-containing protein</fullName>
    </recommendedName>
</protein>
<keyword evidence="5" id="KW-1185">Reference proteome</keyword>
<evidence type="ECO:0000256" key="1">
    <source>
        <dbReference type="SAM" id="MobiDB-lite"/>
    </source>
</evidence>
<dbReference type="RefSeq" id="WP_163457412.1">
    <property type="nucleotide sequence ID" value="NZ_JAAGOH010000010.1"/>
</dbReference>
<accession>A0A7C9TIT2</accession>
<dbReference type="Proteomes" id="UP000484255">
    <property type="component" value="Unassembled WGS sequence"/>
</dbReference>
<dbReference type="InterPro" id="IPR043724">
    <property type="entry name" value="DUF5666"/>
</dbReference>
<feature type="compositionally biased region" description="Basic and acidic residues" evidence="1">
    <location>
        <begin position="351"/>
        <end position="365"/>
    </location>
</feature>
<feature type="domain" description="DUF5666" evidence="3">
    <location>
        <begin position="200"/>
        <end position="256"/>
    </location>
</feature>
<keyword evidence="2" id="KW-0732">Signal</keyword>
<feature type="chain" id="PRO_5028951308" description="DUF5666 domain-containing protein" evidence="2">
    <location>
        <begin position="26"/>
        <end position="442"/>
    </location>
</feature>
<dbReference type="EMBL" id="JAAGOH010000010">
    <property type="protein sequence ID" value="NDY91559.1"/>
    <property type="molecule type" value="Genomic_DNA"/>
</dbReference>
<evidence type="ECO:0000259" key="3">
    <source>
        <dbReference type="Pfam" id="PF18914"/>
    </source>
</evidence>
<evidence type="ECO:0000313" key="5">
    <source>
        <dbReference type="Proteomes" id="UP000484255"/>
    </source>
</evidence>